<dbReference type="InterPro" id="IPR039424">
    <property type="entry name" value="SBP_5"/>
</dbReference>
<dbReference type="AlphaFoldDB" id="A0A942E9J4"/>
<dbReference type="Gene3D" id="3.10.105.10">
    <property type="entry name" value="Dipeptide-binding Protein, Domain 3"/>
    <property type="match status" value="1"/>
</dbReference>
<dbReference type="PANTHER" id="PTHR30290">
    <property type="entry name" value="PERIPLASMIC BINDING COMPONENT OF ABC TRANSPORTER"/>
    <property type="match status" value="1"/>
</dbReference>
<proteinExistence type="inferred from homology"/>
<evidence type="ECO:0000256" key="1">
    <source>
        <dbReference type="ARBA" id="ARBA00004418"/>
    </source>
</evidence>
<feature type="domain" description="Solute-binding protein family 5" evidence="4">
    <location>
        <begin position="108"/>
        <end position="520"/>
    </location>
</feature>
<comment type="caution">
    <text evidence="5">The sequence shown here is derived from an EMBL/GenBank/DDBJ whole genome shotgun (WGS) entry which is preliminary data.</text>
</comment>
<evidence type="ECO:0000256" key="2">
    <source>
        <dbReference type="ARBA" id="ARBA00005695"/>
    </source>
</evidence>
<comment type="similarity">
    <text evidence="2">Belongs to the bacterial solute-binding protein 5 family.</text>
</comment>
<dbReference type="CDD" id="cd08500">
    <property type="entry name" value="PBP2_NikA_DppA_OppA_like_4"/>
    <property type="match status" value="1"/>
</dbReference>
<dbReference type="InterPro" id="IPR000914">
    <property type="entry name" value="SBP_5_dom"/>
</dbReference>
<keyword evidence="6" id="KW-1185">Reference proteome</keyword>
<organism evidence="5 6">
    <name type="scientific">Devosia litorisediminis</name>
    <dbReference type="NCBI Taxonomy" id="2829817"/>
    <lineage>
        <taxon>Bacteria</taxon>
        <taxon>Pseudomonadati</taxon>
        <taxon>Pseudomonadota</taxon>
        <taxon>Alphaproteobacteria</taxon>
        <taxon>Hyphomicrobiales</taxon>
        <taxon>Devosiaceae</taxon>
        <taxon>Devosia</taxon>
    </lineage>
</organism>
<evidence type="ECO:0000313" key="6">
    <source>
        <dbReference type="Proteomes" id="UP000678281"/>
    </source>
</evidence>
<dbReference type="Proteomes" id="UP000678281">
    <property type="component" value="Unassembled WGS sequence"/>
</dbReference>
<dbReference type="RefSeq" id="WP_212656942.1">
    <property type="nucleotide sequence ID" value="NZ_JAGXTP010000001.1"/>
</dbReference>
<feature type="signal peptide" evidence="3">
    <location>
        <begin position="1"/>
        <end position="36"/>
    </location>
</feature>
<evidence type="ECO:0000256" key="3">
    <source>
        <dbReference type="SAM" id="SignalP"/>
    </source>
</evidence>
<dbReference type="SUPFAM" id="SSF53850">
    <property type="entry name" value="Periplasmic binding protein-like II"/>
    <property type="match status" value="1"/>
</dbReference>
<comment type="subcellular location">
    <subcellularLocation>
        <location evidence="1">Periplasm</location>
    </subcellularLocation>
</comment>
<dbReference type="Gene3D" id="3.40.190.10">
    <property type="entry name" value="Periplasmic binding protein-like II"/>
    <property type="match status" value="1"/>
</dbReference>
<evidence type="ECO:0000259" key="4">
    <source>
        <dbReference type="Pfam" id="PF00496"/>
    </source>
</evidence>
<sequence length="642" mass="72386">MRHDANFGRMRGRSGLRLAGAVALSALLAAAGPALAQQAPELDALVASGDLPPLEERLPANPLVLNADSIGTYGGTWHMGMRGGGDNGLIVKTVAYEGLVRFDQEWKTVVPNLAESWEANEDATEYTFHLRQGVKWSDGTPFTSADIEFAVEIYNDPDYPAGSWIDNVNNPVHLEVIDDYTFKFRFDQPNGMLMDEMASVNGIHITSLQKAYCSQFHPKYNENAAAEAEAKGFSSWALYLQDRCAWGWETIRFSNPDLPTLYAWVIDQPLSANASHVTWDRNPYYWKVDAEGNQLPYMDHLDMRVSESIEELTLLALNGEIDFQERHIATNTNKPLFYDGQEAGDYHLGEIIPSASNTLVLQLNFNHDDPVKRALYQDKNFRIGISEAIDREEIVDVVFTGQGEPFQVAPRPESPFYDEELAKQYTEFNPESAIEHLEAAGLTETNGDGVRLMSDGRPAKITVDVISSLRPEWIDILEIMQLQLSSVGIEIELNNIDRTLFYDKRPGNEFDAQVWAGDGGLEVVQEPRYYFPANDESVWAWRWAQWFNGTRPEIAEEPADWAKEQMELYKQIRSSSDPDQRADLMKQILAITKEQFPVIGVSLMPNGYSIIKNNLGNAPETMFNAWLFPTPSPMDPATWYFK</sequence>
<feature type="chain" id="PRO_5037509457" evidence="3">
    <location>
        <begin position="37"/>
        <end position="642"/>
    </location>
</feature>
<protein>
    <submittedName>
        <fullName evidence="5">ABC transporter substrate-binding protein</fullName>
    </submittedName>
</protein>
<dbReference type="PANTHER" id="PTHR30290:SF62">
    <property type="entry name" value="OLIGOPEPTIDE ABC TRANSPORTER, PERIPLASMIC OLIGOPEPTIDE-BINDING PROTEIN"/>
    <property type="match status" value="1"/>
</dbReference>
<name>A0A942E9J4_9HYPH</name>
<accession>A0A942E9J4</accession>
<dbReference type="Pfam" id="PF00496">
    <property type="entry name" value="SBP_bac_5"/>
    <property type="match status" value="1"/>
</dbReference>
<dbReference type="EMBL" id="JAGXTP010000001">
    <property type="protein sequence ID" value="MBS3847309.1"/>
    <property type="molecule type" value="Genomic_DNA"/>
</dbReference>
<reference evidence="5" key="1">
    <citation type="submission" date="2021-04" db="EMBL/GenBank/DDBJ databases">
        <title>Devosia litorisediminis sp. nov., isolated from a sand dune.</title>
        <authorList>
            <person name="Park S."/>
            <person name="Yoon J.-H."/>
        </authorList>
    </citation>
    <scope>NUCLEOTIDE SEQUENCE</scope>
    <source>
        <strain evidence="5">BSSL-BM10</strain>
    </source>
</reference>
<dbReference type="GO" id="GO:1904680">
    <property type="term" value="F:peptide transmembrane transporter activity"/>
    <property type="evidence" value="ECO:0007669"/>
    <property type="project" value="TreeGrafter"/>
</dbReference>
<keyword evidence="3" id="KW-0732">Signal</keyword>
<dbReference type="GO" id="GO:0015833">
    <property type="term" value="P:peptide transport"/>
    <property type="evidence" value="ECO:0007669"/>
    <property type="project" value="TreeGrafter"/>
</dbReference>
<evidence type="ECO:0000313" key="5">
    <source>
        <dbReference type="EMBL" id="MBS3847309.1"/>
    </source>
</evidence>
<gene>
    <name evidence="5" type="ORF">KD146_01245</name>
</gene>